<comment type="catalytic activity">
    <reaction evidence="17">
        <text>gamma-carotene = all-trans-beta-carotene</text>
        <dbReference type="Rhea" id="RHEA:32239"/>
        <dbReference type="ChEBI" id="CHEBI:17579"/>
        <dbReference type="ChEBI" id="CHEBI:27740"/>
        <dbReference type="EC" id="5.5.1.19"/>
    </reaction>
</comment>
<dbReference type="GO" id="GO:0016020">
    <property type="term" value="C:membrane"/>
    <property type="evidence" value="ECO:0007669"/>
    <property type="project" value="UniProtKB-SubCell"/>
</dbReference>
<feature type="transmembrane region" description="Helical" evidence="19">
    <location>
        <begin position="79"/>
        <end position="101"/>
    </location>
</feature>
<reference evidence="20 21" key="1">
    <citation type="journal article" date="2024" name="bioRxiv">
        <title>Comparative genomics of Cryptococcus and Kwoniella reveals pathogenesis evolution and contrasting karyotype dynamics via intercentromeric recombination or chromosome fusion.</title>
        <authorList>
            <person name="Coelho M.A."/>
            <person name="David-Palma M."/>
            <person name="Shea T."/>
            <person name="Bowers K."/>
            <person name="McGinley-Smith S."/>
            <person name="Mohammad A.W."/>
            <person name="Gnirke A."/>
            <person name="Yurkov A.M."/>
            <person name="Nowrousian M."/>
            <person name="Sun S."/>
            <person name="Cuomo C.A."/>
            <person name="Heitman J."/>
        </authorList>
    </citation>
    <scope>NUCLEOTIDE SEQUENCE [LARGE SCALE GENOMIC DNA]</scope>
    <source>
        <strain evidence="20 21">CBS 13917</strain>
    </source>
</reference>
<evidence type="ECO:0000256" key="19">
    <source>
        <dbReference type="SAM" id="Phobius"/>
    </source>
</evidence>
<evidence type="ECO:0000256" key="15">
    <source>
        <dbReference type="ARBA" id="ARBA00023235"/>
    </source>
</evidence>
<dbReference type="EC" id="2.5.1.32" evidence="8"/>
<dbReference type="InterPro" id="IPR008949">
    <property type="entry name" value="Isoprenoid_synthase_dom_sf"/>
</dbReference>
<dbReference type="Gene3D" id="1.10.600.10">
    <property type="entry name" value="Farnesyl Diphosphate Synthase"/>
    <property type="match status" value="1"/>
</dbReference>
<sequence length="693" mass="76702">MLTYIQIHLYYVIPPIITLGLLYGPLIGRRDIIKVLWLGLMATLWTTPWDNFILSHSGWSYPPNSVLVRIGLVPIEEHLFFILQPILLILLHCICAHTRLLPFDIKLSSVSQISKQEGSDKKDDDQRKELTQTLPRRPVAAALWGLVTLVGLGLVFEAHGITSHDLGLSTSSIARFELGLQTGLGQKAFYLGWILVWISPVIGWLTYLGARLTKADMTALWVGTIWLWMVDTVALRGGSWAISKETTLGLVVWRGLPVEEALFFLLTSHLIILSSSLISHLHSLLVLSPDLPPCPPRNPFSHIRLLARVAFKPTPLDTGVLEGLREAEKTLRKGSKSFEVAKLAFGREMRLGLVVIYAWCRVTDNLIDEPVQGSWSTSSPTDLDTVRRSILQAIRDHLSESYTPVDNATCHHHPGSRALGSLPQLTASERSAFDLFSAIIPRLVPIDPFLELCDGYDTDMRFLPSSSVNEAGKLNEDIANHLPIKTTDDLMRYADDVAGSIASAICYLAWSLLAVSTHGVAMNRPVDGFGYAATLHAARSAAATDSVEPRSTSQQHLRVIVAAREMGRALQLVNISRDVARDAEISRLYVPLSFFHSASSLISVLVPSLTSPASYAPYTLPILDLADDMRLNSKPAISQMPRTARGGIRAMIASYFEIAEAVREQRGEVDVRGVKVGRWRRGRRAMDAMWLGR</sequence>
<dbReference type="Pfam" id="PF00494">
    <property type="entry name" value="SQS_PSY"/>
    <property type="match status" value="1"/>
</dbReference>
<evidence type="ECO:0000256" key="3">
    <source>
        <dbReference type="ARBA" id="ARBA00005089"/>
    </source>
</evidence>
<evidence type="ECO:0000256" key="10">
    <source>
        <dbReference type="ARBA" id="ARBA00022679"/>
    </source>
</evidence>
<dbReference type="AlphaFoldDB" id="A0AAW0Z6N2"/>
<dbReference type="Proteomes" id="UP001388673">
    <property type="component" value="Unassembled WGS sequence"/>
</dbReference>
<dbReference type="GO" id="GO:0045436">
    <property type="term" value="F:lycopene beta cyclase activity"/>
    <property type="evidence" value="ECO:0007669"/>
    <property type="project" value="UniProtKB-ARBA"/>
</dbReference>
<evidence type="ECO:0000256" key="11">
    <source>
        <dbReference type="ARBA" id="ARBA00022692"/>
    </source>
</evidence>
<dbReference type="SFLD" id="SFLDS00005">
    <property type="entry name" value="Isoprenoid_Synthase_Type_I"/>
    <property type="match status" value="1"/>
</dbReference>
<evidence type="ECO:0000256" key="6">
    <source>
        <dbReference type="ARBA" id="ARBA00008406"/>
    </source>
</evidence>
<dbReference type="GO" id="GO:0016117">
    <property type="term" value="P:carotenoid biosynthetic process"/>
    <property type="evidence" value="ECO:0007669"/>
    <property type="project" value="UniProtKB-KW"/>
</dbReference>
<proteinExistence type="inferred from homology"/>
<keyword evidence="16" id="KW-0511">Multifunctional enzyme</keyword>
<evidence type="ECO:0000256" key="13">
    <source>
        <dbReference type="ARBA" id="ARBA00022989"/>
    </source>
</evidence>
<evidence type="ECO:0000256" key="5">
    <source>
        <dbReference type="ARBA" id="ARBA00008247"/>
    </source>
</evidence>
<dbReference type="PROSITE" id="PS01045">
    <property type="entry name" value="SQUALEN_PHYTOEN_SYN_2"/>
    <property type="match status" value="1"/>
</dbReference>
<dbReference type="SFLD" id="SFLDG01018">
    <property type="entry name" value="Squalene/Phytoene_Synthase_Lik"/>
    <property type="match status" value="1"/>
</dbReference>
<dbReference type="RefSeq" id="XP_066805870.1">
    <property type="nucleotide sequence ID" value="XM_066943328.1"/>
</dbReference>
<feature type="transmembrane region" description="Helical" evidence="19">
    <location>
        <begin position="188"/>
        <end position="207"/>
    </location>
</feature>
<feature type="transmembrane region" description="Helical" evidence="19">
    <location>
        <begin position="35"/>
        <end position="59"/>
    </location>
</feature>
<accession>A0AAW0Z6N2</accession>
<evidence type="ECO:0000313" key="21">
    <source>
        <dbReference type="Proteomes" id="UP001388673"/>
    </source>
</evidence>
<evidence type="ECO:0000313" key="20">
    <source>
        <dbReference type="EMBL" id="KAK8869624.1"/>
    </source>
</evidence>
<dbReference type="NCBIfam" id="TIGR03462">
    <property type="entry name" value="CarR_dom_SF"/>
    <property type="match status" value="2"/>
</dbReference>
<dbReference type="EMBL" id="JBCAWK010000001">
    <property type="protein sequence ID" value="KAK8869624.1"/>
    <property type="molecule type" value="Genomic_DNA"/>
</dbReference>
<comment type="catalytic activity">
    <reaction evidence="1">
        <text>2 (2E,6E,10E)-geranylgeranyl diphosphate = 15-cis-phytoene + 2 diphosphate</text>
        <dbReference type="Rhea" id="RHEA:34475"/>
        <dbReference type="ChEBI" id="CHEBI:27787"/>
        <dbReference type="ChEBI" id="CHEBI:33019"/>
        <dbReference type="ChEBI" id="CHEBI:58756"/>
        <dbReference type="EC" id="2.5.1.32"/>
    </reaction>
</comment>
<evidence type="ECO:0000256" key="18">
    <source>
        <dbReference type="ARBA" id="ARBA00029335"/>
    </source>
</evidence>
<evidence type="ECO:0000256" key="8">
    <source>
        <dbReference type="ARBA" id="ARBA00012396"/>
    </source>
</evidence>
<keyword evidence="14 19" id="KW-0472">Membrane</keyword>
<keyword evidence="10" id="KW-0808">Transferase</keyword>
<dbReference type="PANTHER" id="PTHR31480">
    <property type="entry name" value="BIFUNCTIONAL LYCOPENE CYCLASE/PHYTOENE SYNTHASE"/>
    <property type="match status" value="1"/>
</dbReference>
<comment type="pathway">
    <text evidence="4">Carotenoid biosynthesis; phytoene biosynthesis; all-trans-phytoene from geranylgeranyl diphosphate: step 1/1.</text>
</comment>
<keyword evidence="15" id="KW-0413">Isomerase</keyword>
<dbReference type="KEGG" id="kne:92177451"/>
<dbReference type="SUPFAM" id="SSF48576">
    <property type="entry name" value="Terpenoid synthases"/>
    <property type="match status" value="2"/>
</dbReference>
<dbReference type="GO" id="GO:0016765">
    <property type="term" value="F:transferase activity, transferring alkyl or aryl (other than methyl) groups"/>
    <property type="evidence" value="ECO:0007669"/>
    <property type="project" value="InterPro"/>
</dbReference>
<evidence type="ECO:0000256" key="2">
    <source>
        <dbReference type="ARBA" id="ARBA00004141"/>
    </source>
</evidence>
<evidence type="ECO:0000256" key="7">
    <source>
        <dbReference type="ARBA" id="ARBA00012242"/>
    </source>
</evidence>
<keyword evidence="11 19" id="KW-0812">Transmembrane</keyword>
<comment type="pathway">
    <text evidence="3">Carotenoid biosynthesis; beta-carotene biosynthesis.</text>
</comment>
<dbReference type="InterPro" id="IPR017825">
    <property type="entry name" value="Lycopene_cyclase_dom"/>
</dbReference>
<comment type="subcellular location">
    <subcellularLocation>
        <location evidence="2">Membrane</location>
        <topology evidence="2">Multi-pass membrane protein</topology>
    </subcellularLocation>
</comment>
<feature type="transmembrane region" description="Helical" evidence="19">
    <location>
        <begin position="138"/>
        <end position="156"/>
    </location>
</feature>
<dbReference type="InterPro" id="IPR019845">
    <property type="entry name" value="Squalene/phytoene_synthase_CS"/>
</dbReference>
<comment type="catalytic activity">
    <reaction evidence="18">
        <text>all-trans-lycopene = gamma-carotene</text>
        <dbReference type="Rhea" id="RHEA:32219"/>
        <dbReference type="ChEBI" id="CHEBI:15948"/>
        <dbReference type="ChEBI" id="CHEBI:27740"/>
        <dbReference type="EC" id="5.5.1.19"/>
    </reaction>
</comment>
<organism evidence="20 21">
    <name type="scientific">Kwoniella newhampshirensis</name>
    <dbReference type="NCBI Taxonomy" id="1651941"/>
    <lineage>
        <taxon>Eukaryota</taxon>
        <taxon>Fungi</taxon>
        <taxon>Dikarya</taxon>
        <taxon>Basidiomycota</taxon>
        <taxon>Agaricomycotina</taxon>
        <taxon>Tremellomycetes</taxon>
        <taxon>Tremellales</taxon>
        <taxon>Cryptococcaceae</taxon>
        <taxon>Kwoniella</taxon>
    </lineage>
</organism>
<dbReference type="GO" id="GO:0016872">
    <property type="term" value="F:intramolecular lyase activity"/>
    <property type="evidence" value="ECO:0007669"/>
    <property type="project" value="InterPro"/>
</dbReference>
<evidence type="ECO:0000256" key="9">
    <source>
        <dbReference type="ARBA" id="ARBA00018909"/>
    </source>
</evidence>
<keyword evidence="21" id="KW-1185">Reference proteome</keyword>
<evidence type="ECO:0000256" key="14">
    <source>
        <dbReference type="ARBA" id="ARBA00023136"/>
    </source>
</evidence>
<name>A0AAW0Z6N2_9TREE</name>
<dbReference type="InterPro" id="IPR002060">
    <property type="entry name" value="Squ/phyt_synthse"/>
</dbReference>
<dbReference type="GeneID" id="92177451"/>
<gene>
    <name evidence="20" type="ORF">IAR55_000191</name>
</gene>
<evidence type="ECO:0000256" key="1">
    <source>
        <dbReference type="ARBA" id="ARBA00001805"/>
    </source>
</evidence>
<feature type="transmembrane region" description="Helical" evidence="19">
    <location>
        <begin position="6"/>
        <end position="23"/>
    </location>
</feature>
<keyword evidence="12" id="KW-0125">Carotenoid biosynthesis</keyword>
<evidence type="ECO:0000256" key="16">
    <source>
        <dbReference type="ARBA" id="ARBA00023268"/>
    </source>
</evidence>
<feature type="transmembrane region" description="Helical" evidence="19">
    <location>
        <begin position="219"/>
        <end position="242"/>
    </location>
</feature>
<comment type="similarity">
    <text evidence="6">In the C-terminal section; belongs to the phytoene/squalene synthase family.</text>
</comment>
<dbReference type="EC" id="5.5.1.19" evidence="7"/>
<evidence type="ECO:0000256" key="12">
    <source>
        <dbReference type="ARBA" id="ARBA00022746"/>
    </source>
</evidence>
<protein>
    <recommendedName>
        <fullName evidence="9">Bifunctional lycopene cyclase/phytoene synthase</fullName>
        <ecNumber evidence="8">2.5.1.32</ecNumber>
        <ecNumber evidence="7">5.5.1.19</ecNumber>
    </recommendedName>
</protein>
<comment type="caution">
    <text evidence="20">The sequence shown here is derived from an EMBL/GenBank/DDBJ whole genome shotgun (WGS) entry which is preliminary data.</text>
</comment>
<evidence type="ECO:0000256" key="4">
    <source>
        <dbReference type="ARBA" id="ARBA00005172"/>
    </source>
</evidence>
<comment type="similarity">
    <text evidence="5">In the N-terminal section; belongs to the lycopene beta-cyclase family.</text>
</comment>
<keyword evidence="13 19" id="KW-1133">Transmembrane helix</keyword>
<evidence type="ECO:0000256" key="17">
    <source>
        <dbReference type="ARBA" id="ARBA00029313"/>
    </source>
</evidence>